<name>A0A2S8AFI6_9FLAO</name>
<feature type="chain" id="PRO_5015721121" evidence="1">
    <location>
        <begin position="21"/>
        <end position="240"/>
    </location>
</feature>
<dbReference type="EMBL" id="PSZM01000003">
    <property type="protein sequence ID" value="PQL94889.1"/>
    <property type="molecule type" value="Genomic_DNA"/>
</dbReference>
<keyword evidence="3" id="KW-1185">Reference proteome</keyword>
<keyword evidence="1" id="KW-0732">Signal</keyword>
<comment type="caution">
    <text evidence="2">The sequence shown here is derived from an EMBL/GenBank/DDBJ whole genome shotgun (WGS) entry which is preliminary data.</text>
</comment>
<evidence type="ECO:0000256" key="1">
    <source>
        <dbReference type="SAM" id="SignalP"/>
    </source>
</evidence>
<feature type="signal peptide" evidence="1">
    <location>
        <begin position="1"/>
        <end position="20"/>
    </location>
</feature>
<evidence type="ECO:0000313" key="2">
    <source>
        <dbReference type="EMBL" id="PQL94889.1"/>
    </source>
</evidence>
<accession>A0A2S8AFI6</accession>
<evidence type="ECO:0000313" key="3">
    <source>
        <dbReference type="Proteomes" id="UP000238042"/>
    </source>
</evidence>
<dbReference type="OrthoDB" id="1272450at2"/>
<gene>
    <name evidence="2" type="ORF">C4S77_02595</name>
</gene>
<dbReference type="RefSeq" id="WP_105193660.1">
    <property type="nucleotide sequence ID" value="NZ_PSZM01000003.1"/>
</dbReference>
<reference evidence="2 3" key="1">
    <citation type="submission" date="2018-02" db="EMBL/GenBank/DDBJ databases">
        <title>Genome sequences of Apibacter spp., gut symbionts of Asian honey bees.</title>
        <authorList>
            <person name="Kwong W.K."/>
            <person name="Steele M.I."/>
            <person name="Moran N.A."/>
        </authorList>
    </citation>
    <scope>NUCLEOTIDE SEQUENCE [LARGE SCALE GENOMIC DNA]</scope>
    <source>
        <strain evidence="3">wkB301</strain>
    </source>
</reference>
<organism evidence="2 3">
    <name type="scientific">Apibacter adventoris</name>
    <dbReference type="NCBI Taxonomy" id="1679466"/>
    <lineage>
        <taxon>Bacteria</taxon>
        <taxon>Pseudomonadati</taxon>
        <taxon>Bacteroidota</taxon>
        <taxon>Flavobacteriia</taxon>
        <taxon>Flavobacteriales</taxon>
        <taxon>Weeksellaceae</taxon>
        <taxon>Apibacter</taxon>
    </lineage>
</organism>
<protein>
    <submittedName>
        <fullName evidence="2">Uncharacterized protein</fullName>
    </submittedName>
</protein>
<proteinExistence type="predicted"/>
<dbReference type="Proteomes" id="UP000238042">
    <property type="component" value="Unassembled WGS sequence"/>
</dbReference>
<sequence length="240" mass="26557">MKKIILSIFILAGISFASNAQILIGDDGNTTKAHANLEIVKSKNTDNIPSGILIPRLTVSFLENNEIAKLYGANQNGVLIFVSDSPGNSSITSNITKPGFYYFDATQNKWFSIDANNYGKGNFKPIPVKITLSPGITWNNWKSNTPEGKPYSNYNYFEFQGTVDDTTKIYMPDPSVWPTGATIYIRNNTNGTIGYDNIDPKNFVANTLTNHFEQIPNSATHQLYSDGTRWYLMGGTASDL</sequence>
<dbReference type="AlphaFoldDB" id="A0A2S8AFI6"/>